<sequence length="163" mass="18244">MATPQDLLAGSPVVPKSSMTLSVTDLVDTDVQEKEEEWLALLHQLAEGMKRYESLSRKRDAAEKERTSLEVLSLMRKLAMIHPEEETRKKYDKDANAWEKGDRFDKHRIIRPHMFLLQGCAILIATPILASGAVLYGSGKVLTSIGDMLTFGRLDKVVTGSME</sequence>
<accession>A0AAW0FVD4</accession>
<reference evidence="3 4" key="1">
    <citation type="submission" date="2022-09" db="EMBL/GenBank/DDBJ databases">
        <authorList>
            <person name="Palmer J.M."/>
        </authorList>
    </citation>
    <scope>NUCLEOTIDE SEQUENCE [LARGE SCALE GENOMIC DNA]</scope>
    <source>
        <strain evidence="3 4">DSM 7382</strain>
    </source>
</reference>
<keyword evidence="2" id="KW-0472">Membrane</keyword>
<dbReference type="AlphaFoldDB" id="A0AAW0FVD4"/>
<protein>
    <submittedName>
        <fullName evidence="3">Uncharacterized protein</fullName>
    </submittedName>
</protein>
<comment type="caution">
    <text evidence="3">The sequence shown here is derived from an EMBL/GenBank/DDBJ whole genome shotgun (WGS) entry which is preliminary data.</text>
</comment>
<keyword evidence="2" id="KW-1133">Transmembrane helix</keyword>
<keyword evidence="1" id="KW-0175">Coiled coil</keyword>
<evidence type="ECO:0000313" key="4">
    <source>
        <dbReference type="Proteomes" id="UP001385951"/>
    </source>
</evidence>
<gene>
    <name evidence="3" type="ORF">QCA50_014219</name>
</gene>
<feature type="coiled-coil region" evidence="1">
    <location>
        <begin position="45"/>
        <end position="72"/>
    </location>
</feature>
<keyword evidence="2" id="KW-0812">Transmembrane</keyword>
<evidence type="ECO:0000256" key="1">
    <source>
        <dbReference type="SAM" id="Coils"/>
    </source>
</evidence>
<keyword evidence="4" id="KW-1185">Reference proteome</keyword>
<evidence type="ECO:0000256" key="2">
    <source>
        <dbReference type="SAM" id="Phobius"/>
    </source>
</evidence>
<dbReference type="EMBL" id="JASBNA010000034">
    <property type="protein sequence ID" value="KAK7682835.1"/>
    <property type="molecule type" value="Genomic_DNA"/>
</dbReference>
<proteinExistence type="predicted"/>
<feature type="transmembrane region" description="Helical" evidence="2">
    <location>
        <begin position="115"/>
        <end position="136"/>
    </location>
</feature>
<organism evidence="3 4">
    <name type="scientific">Cerrena zonata</name>
    <dbReference type="NCBI Taxonomy" id="2478898"/>
    <lineage>
        <taxon>Eukaryota</taxon>
        <taxon>Fungi</taxon>
        <taxon>Dikarya</taxon>
        <taxon>Basidiomycota</taxon>
        <taxon>Agaricomycotina</taxon>
        <taxon>Agaricomycetes</taxon>
        <taxon>Polyporales</taxon>
        <taxon>Cerrenaceae</taxon>
        <taxon>Cerrena</taxon>
    </lineage>
</organism>
<dbReference type="Proteomes" id="UP001385951">
    <property type="component" value="Unassembled WGS sequence"/>
</dbReference>
<name>A0AAW0FVD4_9APHY</name>
<evidence type="ECO:0000313" key="3">
    <source>
        <dbReference type="EMBL" id="KAK7682835.1"/>
    </source>
</evidence>